<keyword evidence="3" id="KW-1185">Reference proteome</keyword>
<proteinExistence type="predicted"/>
<protein>
    <recommendedName>
        <fullName evidence="4">Ribosomal protein L1</fullName>
    </recommendedName>
</protein>
<feature type="region of interest" description="Disordered" evidence="1">
    <location>
        <begin position="272"/>
        <end position="366"/>
    </location>
</feature>
<dbReference type="InterPro" id="IPR023674">
    <property type="entry name" value="Ribosomal_uL1-like"/>
</dbReference>
<dbReference type="InterPro" id="IPR016095">
    <property type="entry name" value="Ribosomal_uL1_3-a/b-sand"/>
</dbReference>
<organism evidence="2 3">
    <name type="scientific">Phytophthora oleae</name>
    <dbReference type="NCBI Taxonomy" id="2107226"/>
    <lineage>
        <taxon>Eukaryota</taxon>
        <taxon>Sar</taxon>
        <taxon>Stramenopiles</taxon>
        <taxon>Oomycota</taxon>
        <taxon>Peronosporomycetes</taxon>
        <taxon>Peronosporales</taxon>
        <taxon>Peronosporaceae</taxon>
        <taxon>Phytophthora</taxon>
    </lineage>
</organism>
<reference evidence="2 3" key="1">
    <citation type="submission" date="2024-09" db="EMBL/GenBank/DDBJ databases">
        <title>Genome sequencing and assembly of Phytophthora oleae, isolate VK10A, causative agent of rot of olive drupes.</title>
        <authorList>
            <person name="Conti Taguali S."/>
            <person name="Riolo M."/>
            <person name="La Spada F."/>
            <person name="Cacciola S.O."/>
            <person name="Dionisio G."/>
        </authorList>
    </citation>
    <scope>NUCLEOTIDE SEQUENCE [LARGE SCALE GENOMIC DNA]</scope>
    <source>
        <strain evidence="2 3">VK10A</strain>
    </source>
</reference>
<evidence type="ECO:0000256" key="1">
    <source>
        <dbReference type="SAM" id="MobiDB-lite"/>
    </source>
</evidence>
<dbReference type="SUPFAM" id="SSF56808">
    <property type="entry name" value="Ribosomal protein L1"/>
    <property type="match status" value="1"/>
</dbReference>
<dbReference type="Gene3D" id="3.40.50.790">
    <property type="match status" value="1"/>
</dbReference>
<evidence type="ECO:0000313" key="2">
    <source>
        <dbReference type="EMBL" id="KAL3664448.1"/>
    </source>
</evidence>
<dbReference type="Proteomes" id="UP001632037">
    <property type="component" value="Unassembled WGS sequence"/>
</dbReference>
<gene>
    <name evidence="2" type="ORF">V7S43_010769</name>
</gene>
<dbReference type="EMBL" id="JBIMZQ010000024">
    <property type="protein sequence ID" value="KAL3664448.1"/>
    <property type="molecule type" value="Genomic_DNA"/>
</dbReference>
<accession>A0ABD3FCE9</accession>
<comment type="caution">
    <text evidence="2">The sequence shown here is derived from an EMBL/GenBank/DDBJ whole genome shotgun (WGS) entry which is preliminary data.</text>
</comment>
<dbReference type="AlphaFoldDB" id="A0ABD3FCE9"/>
<evidence type="ECO:0000313" key="3">
    <source>
        <dbReference type="Proteomes" id="UP001632037"/>
    </source>
</evidence>
<name>A0ABD3FCE9_9STRA</name>
<sequence>MADGTIRKGLRNPLDEAQVRRAVLALQTFAAKQKDDRAKAPLVEDVDYVSCILTRKLVPAKASLKPIPITLPHALYDESAEICLFVKDEDKKRIKEALAADPVQGVTKVMTVKTLRKKFSRFEDKRALAAAYDTFLADDRVIPYLKGPLGTKFFVKKKQPIAVRVSRKSVANSVRLAARRTAFHVSAGVCNNVKVARLDMTPEQIVENVMVAMNNCASLVPKGWNGVQSISVKLADSVALPVYNALATMAKLPPVGKTTNLKKRKLEEFVAEADEEETPTKQDKKVKKEASKAKKAKTEEAPKTKKVKETPKAKKVKKEEAPKVKKEAKEETPKKTKKVAAKVEKASQKKATPPAKARGKKKVSKK</sequence>
<dbReference type="Pfam" id="PF00687">
    <property type="entry name" value="Ribosomal_L1"/>
    <property type="match status" value="1"/>
</dbReference>
<evidence type="ECO:0008006" key="4">
    <source>
        <dbReference type="Google" id="ProtNLM"/>
    </source>
</evidence>
<dbReference type="Gene3D" id="3.30.190.20">
    <property type="match status" value="1"/>
</dbReference>
<feature type="compositionally biased region" description="Basic residues" evidence="1">
    <location>
        <begin position="357"/>
        <end position="366"/>
    </location>
</feature>
<feature type="compositionally biased region" description="Basic and acidic residues" evidence="1">
    <location>
        <begin position="278"/>
        <end position="334"/>
    </location>
</feature>
<dbReference type="InterPro" id="IPR028364">
    <property type="entry name" value="Ribosomal_uL1/biogenesis"/>
</dbReference>